<organism evidence="1 2">
    <name type="scientific">Fontibacillus phaseoli</name>
    <dbReference type="NCBI Taxonomy" id="1416533"/>
    <lineage>
        <taxon>Bacteria</taxon>
        <taxon>Bacillati</taxon>
        <taxon>Bacillota</taxon>
        <taxon>Bacilli</taxon>
        <taxon>Bacillales</taxon>
        <taxon>Paenibacillaceae</taxon>
        <taxon>Fontibacillus</taxon>
    </lineage>
</organism>
<comment type="caution">
    <text evidence="1">The sequence shown here is derived from an EMBL/GenBank/DDBJ whole genome shotgun (WGS) entry which is preliminary data.</text>
</comment>
<dbReference type="EMBL" id="QPJW01000005">
    <property type="protein sequence ID" value="RCX19131.1"/>
    <property type="molecule type" value="Genomic_DNA"/>
</dbReference>
<dbReference type="OrthoDB" id="2738084at2"/>
<dbReference type="InterPro" id="IPR036249">
    <property type="entry name" value="Thioredoxin-like_sf"/>
</dbReference>
<dbReference type="RefSeq" id="WP_114497278.1">
    <property type="nucleotide sequence ID" value="NZ_QPJW01000005.1"/>
</dbReference>
<proteinExistence type="predicted"/>
<dbReference type="Gene3D" id="3.40.30.10">
    <property type="entry name" value="Glutaredoxin"/>
    <property type="match status" value="1"/>
</dbReference>
<gene>
    <name evidence="1" type="ORF">DFP94_105147</name>
</gene>
<protein>
    <recommendedName>
        <fullName evidence="3">AhpC/TSA family protein</fullName>
    </recommendedName>
</protein>
<accession>A0A369BCJ5</accession>
<name>A0A369BCJ5_9BACL</name>
<evidence type="ECO:0008006" key="3">
    <source>
        <dbReference type="Google" id="ProtNLM"/>
    </source>
</evidence>
<keyword evidence="2" id="KW-1185">Reference proteome</keyword>
<dbReference type="Proteomes" id="UP000253090">
    <property type="component" value="Unassembled WGS sequence"/>
</dbReference>
<reference evidence="1 2" key="1">
    <citation type="submission" date="2018-07" db="EMBL/GenBank/DDBJ databases">
        <title>Genomic Encyclopedia of Type Strains, Phase III (KMG-III): the genomes of soil and plant-associated and newly described type strains.</title>
        <authorList>
            <person name="Whitman W."/>
        </authorList>
    </citation>
    <scope>NUCLEOTIDE SEQUENCE [LARGE SCALE GENOMIC DNA]</scope>
    <source>
        <strain evidence="1 2">CECT 8333</strain>
    </source>
</reference>
<dbReference type="AlphaFoldDB" id="A0A369BCJ5"/>
<evidence type="ECO:0000313" key="1">
    <source>
        <dbReference type="EMBL" id="RCX19131.1"/>
    </source>
</evidence>
<sequence>MISENGPDLGSFISAKEYINQSGSALNLRSIRGTKVLLFISMHCVRCMELVPELQQMHLPHARFILFSTGSDEDHKELDEFLQRKWPIVSLSPEQMEEDFLIRSHPFGLVIDENQQVCNKGTVYTSNELLELAGTRGAGNLLKVLRNYVRRK</sequence>
<evidence type="ECO:0000313" key="2">
    <source>
        <dbReference type="Proteomes" id="UP000253090"/>
    </source>
</evidence>
<dbReference type="SUPFAM" id="SSF52833">
    <property type="entry name" value="Thioredoxin-like"/>
    <property type="match status" value="1"/>
</dbReference>